<feature type="region of interest" description="Disordered" evidence="1">
    <location>
        <begin position="315"/>
        <end position="357"/>
    </location>
</feature>
<dbReference type="AlphaFoldDB" id="A0A0D1YXQ7"/>
<reference evidence="2 3" key="1">
    <citation type="submission" date="2015-01" db="EMBL/GenBank/DDBJ databases">
        <title>The Genome Sequence of Exophiala sideris CBS121828.</title>
        <authorList>
            <consortium name="The Broad Institute Genomics Platform"/>
            <person name="Cuomo C."/>
            <person name="de Hoog S."/>
            <person name="Gorbushina A."/>
            <person name="Stielow B."/>
            <person name="Teixiera M."/>
            <person name="Abouelleil A."/>
            <person name="Chapman S.B."/>
            <person name="Priest M."/>
            <person name="Young S.K."/>
            <person name="Wortman J."/>
            <person name="Nusbaum C."/>
            <person name="Birren B."/>
        </authorList>
    </citation>
    <scope>NUCLEOTIDE SEQUENCE [LARGE SCALE GENOMIC DNA]</scope>
    <source>
        <strain evidence="2 3">CBS 121828</strain>
    </source>
</reference>
<dbReference type="OrthoDB" id="4160177at2759"/>
<organism evidence="2 3">
    <name type="scientific">Exophiala sideris</name>
    <dbReference type="NCBI Taxonomy" id="1016849"/>
    <lineage>
        <taxon>Eukaryota</taxon>
        <taxon>Fungi</taxon>
        <taxon>Dikarya</taxon>
        <taxon>Ascomycota</taxon>
        <taxon>Pezizomycotina</taxon>
        <taxon>Eurotiomycetes</taxon>
        <taxon>Chaetothyriomycetidae</taxon>
        <taxon>Chaetothyriales</taxon>
        <taxon>Herpotrichiellaceae</taxon>
        <taxon>Exophiala</taxon>
    </lineage>
</organism>
<dbReference type="Proteomes" id="UP000053599">
    <property type="component" value="Unassembled WGS sequence"/>
</dbReference>
<dbReference type="EMBL" id="KN846953">
    <property type="protein sequence ID" value="KIV79548.1"/>
    <property type="molecule type" value="Genomic_DNA"/>
</dbReference>
<sequence>MSRLYTRNNRGRQPMLGSGSRTNKSKEQDTYYPPNSKKNKNVPRAAVTKKAAAPRKRAASTSSSDLSSLLDSETGDDASAEEDSEEEADDDEDDLPAVRTPSRSRSLNGAGRKHHLFGGDDISLAGSVDSMFGDISNYYEEDDDPTLSPEENRKRFESHVFGESDDDNDEVYQAVDEISDSEDDVDDRHVEEQELLAMMSEEANSDADFLLNQIDGLSAYGFGDDSDASIQRYPSSQGSDSGFDAGLERHVHFAVDADPSIFLRMSESPTITRALLPSALPELNLNSRMPERRPVGLVDDLDDSDLTDDCLPEEAHQITKMPAREKSRSTTPPAKKSAKKAPRRRGPPRGIFIDEGDKTSGILDPSGKIILMTNPHLLGDEFAKRYGASATSSPDVGFAELIEDSDAGDRESAADVIGVPGADIMLASLNSAVNDPSNLGQAIGPLEAFYPSNSFVFGDYAIDPDDLEENFQPDEDIGEDVIDLHDVIKFDDETDDSDAPTSPMFMPPSHELSGLGNVNNEFAYLNNNNVTAFRRNADPTFAALNNTPRFQRDMDAFSSPFSTPAPSRRKRKNHASPYTSSHYKGVTPVQRMWDPNPPNPTTPETSTPAPSKRRRVMI</sequence>
<protein>
    <submittedName>
        <fullName evidence="2">Uncharacterized protein</fullName>
    </submittedName>
</protein>
<feature type="compositionally biased region" description="Basic and acidic residues" evidence="1">
    <location>
        <begin position="150"/>
        <end position="162"/>
    </location>
</feature>
<feature type="compositionally biased region" description="Low complexity" evidence="1">
    <location>
        <begin position="556"/>
        <end position="566"/>
    </location>
</feature>
<name>A0A0D1YXQ7_9EURO</name>
<feature type="region of interest" description="Disordered" evidence="1">
    <location>
        <begin position="552"/>
        <end position="618"/>
    </location>
</feature>
<dbReference type="HOGENOM" id="CLU_447604_0_0_1"/>
<evidence type="ECO:0000313" key="3">
    <source>
        <dbReference type="Proteomes" id="UP000053599"/>
    </source>
</evidence>
<accession>A0A0D1YXQ7</accession>
<gene>
    <name evidence="2" type="ORF">PV11_07100</name>
</gene>
<feature type="compositionally biased region" description="Acidic residues" evidence="1">
    <location>
        <begin position="73"/>
        <end position="95"/>
    </location>
</feature>
<feature type="compositionally biased region" description="Basic and acidic residues" evidence="1">
    <location>
        <begin position="315"/>
        <end position="328"/>
    </location>
</feature>
<evidence type="ECO:0000313" key="2">
    <source>
        <dbReference type="EMBL" id="KIV79548.1"/>
    </source>
</evidence>
<proteinExistence type="predicted"/>
<feature type="compositionally biased region" description="Low complexity" evidence="1">
    <location>
        <begin position="59"/>
        <end position="72"/>
    </location>
</feature>
<evidence type="ECO:0000256" key="1">
    <source>
        <dbReference type="SAM" id="MobiDB-lite"/>
    </source>
</evidence>
<feature type="compositionally biased region" description="Basic residues" evidence="1">
    <location>
        <begin position="336"/>
        <end position="347"/>
    </location>
</feature>
<feature type="region of interest" description="Disordered" evidence="1">
    <location>
        <begin position="1"/>
        <end position="168"/>
    </location>
</feature>
<feature type="compositionally biased region" description="Low complexity" evidence="1">
    <location>
        <begin position="42"/>
        <end position="51"/>
    </location>
</feature>